<accession>A0A6G4X396</accession>
<gene>
    <name evidence="1" type="ORF">G5C65_22825</name>
</gene>
<keyword evidence="1" id="KW-0378">Hydrolase</keyword>
<dbReference type="Pfam" id="PF05908">
    <property type="entry name" value="Gamma_PGA_hydro"/>
    <property type="match status" value="1"/>
</dbReference>
<sequence length="260" mass="28154">MPTTSTSAHTRLPLAGAEDRYDSNTDLYAQLPDGEGTDYARRYLRHAMADHSPAERSPFHRTTVLALHGGSIEPGTSELCLALAGYHPASLGPGGPAYDYWMFEGIRSSGNAELHVTSTHCDDHVALALAASSLNVLSVHGCTAQGAGTPPDRPEAVVIGGRNTAYKRYLTEELRAASFQTIDGDDVPELAGVHPDNPCNRTLLGMGGQLELTAELRRGMFGTYTRAKRRVTTNDTFWRFTTACRTATTRLESDPDQHIP</sequence>
<keyword evidence="2" id="KW-1185">Reference proteome</keyword>
<dbReference type="AlphaFoldDB" id="A0A6G4X396"/>
<dbReference type="RefSeq" id="WP_165300783.1">
    <property type="nucleotide sequence ID" value="NZ_JAAKZZ010000267.1"/>
</dbReference>
<dbReference type="Gene3D" id="3.40.630.100">
    <property type="entry name" value="Poly-gamma-glutamate hydrolase, zinc-binding motif"/>
    <property type="match status" value="1"/>
</dbReference>
<dbReference type="GO" id="GO:0016787">
    <property type="term" value="F:hydrolase activity"/>
    <property type="evidence" value="ECO:0007669"/>
    <property type="project" value="UniProtKB-KW"/>
</dbReference>
<organism evidence="1 2">
    <name type="scientific">Streptomyces boncukensis</name>
    <dbReference type="NCBI Taxonomy" id="2711219"/>
    <lineage>
        <taxon>Bacteria</taxon>
        <taxon>Bacillati</taxon>
        <taxon>Actinomycetota</taxon>
        <taxon>Actinomycetes</taxon>
        <taxon>Kitasatosporales</taxon>
        <taxon>Streptomycetaceae</taxon>
        <taxon>Streptomyces</taxon>
    </lineage>
</organism>
<name>A0A6G4X396_9ACTN</name>
<comment type="caution">
    <text evidence="1">The sequence shown here is derived from an EMBL/GenBank/DDBJ whole genome shotgun (WGS) entry which is preliminary data.</text>
</comment>
<protein>
    <submittedName>
        <fullName evidence="1">Poly-gamma-glutamate hydrolase family protein</fullName>
    </submittedName>
</protein>
<dbReference type="Proteomes" id="UP000477722">
    <property type="component" value="Unassembled WGS sequence"/>
</dbReference>
<reference evidence="1 2" key="1">
    <citation type="submission" date="2020-02" db="EMBL/GenBank/DDBJ databases">
        <title>Whole-genome analyses of novel actinobacteria.</title>
        <authorList>
            <person name="Sahin N."/>
            <person name="Tatar D."/>
        </authorList>
    </citation>
    <scope>NUCLEOTIDE SEQUENCE [LARGE SCALE GENOMIC DNA]</scope>
    <source>
        <strain evidence="1 2">SB3404</strain>
    </source>
</reference>
<dbReference type="InterPro" id="IPR038128">
    <property type="entry name" value="Gamma_PGA_hydro_sf"/>
</dbReference>
<evidence type="ECO:0000313" key="1">
    <source>
        <dbReference type="EMBL" id="NGO71141.1"/>
    </source>
</evidence>
<dbReference type="EMBL" id="JAAKZZ010000267">
    <property type="protein sequence ID" value="NGO71141.1"/>
    <property type="molecule type" value="Genomic_DNA"/>
</dbReference>
<proteinExistence type="predicted"/>
<dbReference type="InterPro" id="IPR008585">
    <property type="entry name" value="Gamma_PGA_hydro"/>
</dbReference>
<evidence type="ECO:0000313" key="2">
    <source>
        <dbReference type="Proteomes" id="UP000477722"/>
    </source>
</evidence>